<feature type="domain" description="2Fe-2S ferredoxin-type" evidence="9">
    <location>
        <begin position="3"/>
        <end position="93"/>
    </location>
</feature>
<evidence type="ECO:0000313" key="10">
    <source>
        <dbReference type="EMBL" id="QTR48847.1"/>
    </source>
</evidence>
<name>A0ABX7WYZ7_9GAMM</name>
<keyword evidence="7" id="KW-0411">Iron-sulfur</keyword>
<organism evidence="10 11">
    <name type="scientific">Candidatus Thiothrix anitrata</name>
    <dbReference type="NCBI Taxonomy" id="2823902"/>
    <lineage>
        <taxon>Bacteria</taxon>
        <taxon>Pseudomonadati</taxon>
        <taxon>Pseudomonadota</taxon>
        <taxon>Gammaproteobacteria</taxon>
        <taxon>Thiotrichales</taxon>
        <taxon>Thiotrichaceae</taxon>
        <taxon>Thiothrix</taxon>
    </lineage>
</organism>
<dbReference type="PROSITE" id="PS00197">
    <property type="entry name" value="2FE2S_FER_1"/>
    <property type="match status" value="1"/>
</dbReference>
<dbReference type="PANTHER" id="PTHR43112:SF3">
    <property type="entry name" value="FERREDOXIN-2, CHLOROPLASTIC"/>
    <property type="match status" value="1"/>
</dbReference>
<proteinExistence type="inferred from homology"/>
<evidence type="ECO:0000256" key="2">
    <source>
        <dbReference type="ARBA" id="ARBA00022448"/>
    </source>
</evidence>
<keyword evidence="4" id="KW-0479">Metal-binding</keyword>
<dbReference type="InterPro" id="IPR001041">
    <property type="entry name" value="2Fe-2S_ferredoxin-type"/>
</dbReference>
<dbReference type="Gene3D" id="3.10.20.30">
    <property type="match status" value="1"/>
</dbReference>
<dbReference type="Proteomes" id="UP000672027">
    <property type="component" value="Chromosome"/>
</dbReference>
<evidence type="ECO:0000256" key="7">
    <source>
        <dbReference type="ARBA" id="ARBA00023014"/>
    </source>
</evidence>
<evidence type="ECO:0000256" key="3">
    <source>
        <dbReference type="ARBA" id="ARBA00022714"/>
    </source>
</evidence>
<reference evidence="10 11" key="1">
    <citation type="submission" date="2021-04" db="EMBL/GenBank/DDBJ databases">
        <title>Genomics, taxonomy and metabolism of representatives of sulfur bacteria of the genus Thiothrix: Thiothrix fructosivorans QT, Thiothrix unzii A1T and three new species, Thiothrix subterranea sp. nov., Thiothrix litoralis sp. nov. and 'Candidatus Thiothrix anitrata' sp. nov.</title>
        <authorList>
            <person name="Ravin N.V."/>
            <person name="Smolyakov D."/>
            <person name="Rudenko T.S."/>
            <person name="Mardanov A.V."/>
            <person name="Beletsky A.V."/>
            <person name="Markov N.D."/>
            <person name="Fomenkov A.I."/>
            <person name="Roberts R.J."/>
            <person name="Karnachuk O.V."/>
            <person name="Novikov A."/>
            <person name="Grabovich M.Y."/>
        </authorList>
    </citation>
    <scope>NUCLEOTIDE SEQUENCE [LARGE SCALE GENOMIC DNA]</scope>
    <source>
        <strain evidence="10 11">A52</strain>
    </source>
</reference>
<keyword evidence="3" id="KW-0001">2Fe-2S</keyword>
<evidence type="ECO:0000259" key="9">
    <source>
        <dbReference type="PROSITE" id="PS51085"/>
    </source>
</evidence>
<evidence type="ECO:0000256" key="8">
    <source>
        <dbReference type="ARBA" id="ARBA00034078"/>
    </source>
</evidence>
<comment type="cofactor">
    <cofactor evidence="8">
        <name>[2Fe-2S] cluster</name>
        <dbReference type="ChEBI" id="CHEBI:190135"/>
    </cofactor>
</comment>
<dbReference type="RefSeq" id="WP_210225726.1">
    <property type="nucleotide sequence ID" value="NZ_CP072800.1"/>
</dbReference>
<keyword evidence="2" id="KW-0813">Transport</keyword>
<evidence type="ECO:0000256" key="4">
    <source>
        <dbReference type="ARBA" id="ARBA00022723"/>
    </source>
</evidence>
<evidence type="ECO:0000256" key="5">
    <source>
        <dbReference type="ARBA" id="ARBA00022982"/>
    </source>
</evidence>
<accession>A0ABX7WYZ7</accession>
<evidence type="ECO:0000256" key="1">
    <source>
        <dbReference type="ARBA" id="ARBA00007874"/>
    </source>
</evidence>
<evidence type="ECO:0000256" key="6">
    <source>
        <dbReference type="ARBA" id="ARBA00023004"/>
    </source>
</evidence>
<keyword evidence="6" id="KW-0408">Iron</keyword>
<protein>
    <submittedName>
        <fullName evidence="10">2Fe-2S iron-sulfur cluster binding domain-containing protein</fullName>
    </submittedName>
</protein>
<comment type="similarity">
    <text evidence="1">Belongs to the 2Fe2S plant-type ferredoxin family.</text>
</comment>
<gene>
    <name evidence="10" type="ORF">J8380_11190</name>
</gene>
<dbReference type="CDD" id="cd00207">
    <property type="entry name" value="fer2"/>
    <property type="match status" value="1"/>
</dbReference>
<dbReference type="EMBL" id="CP072800">
    <property type="protein sequence ID" value="QTR48847.1"/>
    <property type="molecule type" value="Genomic_DNA"/>
</dbReference>
<dbReference type="InterPro" id="IPR006058">
    <property type="entry name" value="2Fe2S_fd_BS"/>
</dbReference>
<dbReference type="SUPFAM" id="SSF54292">
    <property type="entry name" value="2Fe-2S ferredoxin-like"/>
    <property type="match status" value="1"/>
</dbReference>
<dbReference type="InterPro" id="IPR036010">
    <property type="entry name" value="2Fe-2S_ferredoxin-like_sf"/>
</dbReference>
<sequence>MAYNVKIKNTPYHFTVDAGESLLQAALRQDIPVPWGCGGGVCGVCMSQLVSGTLSYPDGDPLALFEEDAAAGKCLLCVGYPQSDVVLEVPEMGENWEPFAS</sequence>
<dbReference type="InterPro" id="IPR012675">
    <property type="entry name" value="Beta-grasp_dom_sf"/>
</dbReference>
<dbReference type="PANTHER" id="PTHR43112">
    <property type="entry name" value="FERREDOXIN"/>
    <property type="match status" value="1"/>
</dbReference>
<dbReference type="PROSITE" id="PS51085">
    <property type="entry name" value="2FE2S_FER_2"/>
    <property type="match status" value="1"/>
</dbReference>
<keyword evidence="5" id="KW-0249">Electron transport</keyword>
<keyword evidence="11" id="KW-1185">Reference proteome</keyword>
<dbReference type="Pfam" id="PF00111">
    <property type="entry name" value="Fer2"/>
    <property type="match status" value="1"/>
</dbReference>
<evidence type="ECO:0000313" key="11">
    <source>
        <dbReference type="Proteomes" id="UP000672027"/>
    </source>
</evidence>